<comment type="caution">
    <text evidence="1">The sequence shown here is derived from an EMBL/GenBank/DDBJ whole genome shotgun (WGS) entry which is preliminary data.</text>
</comment>
<gene>
    <name evidence="1" type="ORF">MENTE1834_LOCUS19344</name>
</gene>
<protein>
    <submittedName>
        <fullName evidence="1">Uncharacterized protein</fullName>
    </submittedName>
</protein>
<organism evidence="1 2">
    <name type="scientific">Meloidogyne enterolobii</name>
    <name type="common">Root-knot nematode worm</name>
    <name type="synonym">Meloidogyne mayaguensis</name>
    <dbReference type="NCBI Taxonomy" id="390850"/>
    <lineage>
        <taxon>Eukaryota</taxon>
        <taxon>Metazoa</taxon>
        <taxon>Ecdysozoa</taxon>
        <taxon>Nematoda</taxon>
        <taxon>Chromadorea</taxon>
        <taxon>Rhabditida</taxon>
        <taxon>Tylenchina</taxon>
        <taxon>Tylenchomorpha</taxon>
        <taxon>Tylenchoidea</taxon>
        <taxon>Meloidogynidae</taxon>
        <taxon>Meloidogyninae</taxon>
        <taxon>Meloidogyne</taxon>
    </lineage>
</organism>
<dbReference type="Proteomes" id="UP001497535">
    <property type="component" value="Unassembled WGS sequence"/>
</dbReference>
<reference evidence="1" key="1">
    <citation type="submission" date="2023-11" db="EMBL/GenBank/DDBJ databases">
        <authorList>
            <person name="Poullet M."/>
        </authorList>
    </citation>
    <scope>NUCLEOTIDE SEQUENCE</scope>
    <source>
        <strain evidence="1">E1834</strain>
    </source>
</reference>
<name>A0ACB0Z257_MELEN</name>
<dbReference type="EMBL" id="CAVMJV010000022">
    <property type="protein sequence ID" value="CAK5072662.1"/>
    <property type="molecule type" value="Genomic_DNA"/>
</dbReference>
<accession>A0ACB0Z257</accession>
<sequence>MKIKIIFLRFVLIYFNTKNIGEGSSNKRGKGSSSLSKRGGNINQGSEEQHQLYSQYGGHADSTSGIGDGTNHPNITGVSSFEPTSVHESSHPQPISNEFQDQQSLVGDNPFYYHSMYPSVIPLDDFDTLGYDLGQFSTMHQFPTTLSPQNYNQESVTITEDKPENPSSQPTKNECIYFLL</sequence>
<evidence type="ECO:0000313" key="2">
    <source>
        <dbReference type="Proteomes" id="UP001497535"/>
    </source>
</evidence>
<evidence type="ECO:0000313" key="1">
    <source>
        <dbReference type="EMBL" id="CAK5072662.1"/>
    </source>
</evidence>
<proteinExistence type="predicted"/>
<keyword evidence="2" id="KW-1185">Reference proteome</keyword>